<gene>
    <name evidence="4" type="ORF">GDO54_002948</name>
</gene>
<evidence type="ECO:0000256" key="1">
    <source>
        <dbReference type="ARBA" id="ARBA00007936"/>
    </source>
</evidence>
<dbReference type="AlphaFoldDB" id="A0AAV2ZMD8"/>
<accession>A0AAV2ZMD8</accession>
<dbReference type="PRINTS" id="PR00262">
    <property type="entry name" value="IL1HBGF"/>
</dbReference>
<evidence type="ECO:0000313" key="5">
    <source>
        <dbReference type="Proteomes" id="UP001181693"/>
    </source>
</evidence>
<organism evidence="4 5">
    <name type="scientific">Pyxicephalus adspersus</name>
    <name type="common">African bullfrog</name>
    <dbReference type="NCBI Taxonomy" id="30357"/>
    <lineage>
        <taxon>Eukaryota</taxon>
        <taxon>Metazoa</taxon>
        <taxon>Chordata</taxon>
        <taxon>Craniata</taxon>
        <taxon>Vertebrata</taxon>
        <taxon>Euteleostomi</taxon>
        <taxon>Amphibia</taxon>
        <taxon>Batrachia</taxon>
        <taxon>Anura</taxon>
        <taxon>Neobatrachia</taxon>
        <taxon>Ranoidea</taxon>
        <taxon>Pyxicephalidae</taxon>
        <taxon>Pyxicephalinae</taxon>
        <taxon>Pyxicephalus</taxon>
    </lineage>
</organism>
<feature type="transmembrane region" description="Helical" evidence="3">
    <location>
        <begin position="6"/>
        <end position="29"/>
    </location>
</feature>
<sequence>MWRRLFQIFVPVVLMELWLVLVVQTLPLFNAGPHVHSGWGESIRIRQLYTARKHGQESYYLRIHDDGRVDGDKHPSSQSLLEIRAIALGGVVAIKGYHSSLYLCMGTEGTLYGMNNFSPEDCSFREELLPDGYNMYKSPKYGMAVSLSKDKQRLQSKGKGYPQLSHFLPVMHWAPDVPVKKDEAFQYDDKENYLDVNSMDPLRLINHQSFRKK</sequence>
<keyword evidence="5" id="KW-1185">Reference proteome</keyword>
<dbReference type="InterPro" id="IPR002209">
    <property type="entry name" value="Fibroblast_GF_fam"/>
</dbReference>
<comment type="similarity">
    <text evidence="1 2">Belongs to the heparin-binding growth factors family.</text>
</comment>
<proteinExistence type="inferred from homology"/>
<dbReference type="PROSITE" id="PS00247">
    <property type="entry name" value="HBGF_FGF"/>
    <property type="match status" value="1"/>
</dbReference>
<dbReference type="PANTHER" id="PTHR11486">
    <property type="entry name" value="FIBROBLAST GROWTH FACTOR"/>
    <property type="match status" value="1"/>
</dbReference>
<keyword evidence="3" id="KW-1133">Transmembrane helix</keyword>
<reference evidence="4" key="1">
    <citation type="thesis" date="2020" institute="ProQuest LLC" country="789 East Eisenhower Parkway, Ann Arbor, MI, USA">
        <title>Comparative Genomics and Chromosome Evolution.</title>
        <authorList>
            <person name="Mudd A.B."/>
        </authorList>
    </citation>
    <scope>NUCLEOTIDE SEQUENCE</scope>
    <source>
        <strain evidence="4">1538</strain>
        <tissue evidence="4">Blood</tissue>
    </source>
</reference>
<dbReference type="InterPro" id="IPR008996">
    <property type="entry name" value="IL1/FGF"/>
</dbReference>
<evidence type="ECO:0000256" key="2">
    <source>
        <dbReference type="RuleBase" id="RU049442"/>
    </source>
</evidence>
<evidence type="ECO:0000313" key="4">
    <source>
        <dbReference type="EMBL" id="DBA17516.1"/>
    </source>
</evidence>
<dbReference type="SUPFAM" id="SSF50353">
    <property type="entry name" value="Cytokine"/>
    <property type="match status" value="1"/>
</dbReference>
<evidence type="ECO:0000256" key="3">
    <source>
        <dbReference type="SAM" id="Phobius"/>
    </source>
</evidence>
<keyword evidence="3" id="KW-0812">Transmembrane</keyword>
<protein>
    <recommendedName>
        <fullName evidence="2">Fibroblast growth factor</fullName>
        <shortName evidence="2">FGF</shortName>
    </recommendedName>
</protein>
<dbReference type="Pfam" id="PF00167">
    <property type="entry name" value="FGF"/>
    <property type="match status" value="1"/>
</dbReference>
<dbReference type="EMBL" id="DYDO01000010">
    <property type="protein sequence ID" value="DBA17516.1"/>
    <property type="molecule type" value="Genomic_DNA"/>
</dbReference>
<dbReference type="SMART" id="SM00442">
    <property type="entry name" value="FGF"/>
    <property type="match status" value="1"/>
</dbReference>
<dbReference type="GO" id="GO:0008083">
    <property type="term" value="F:growth factor activity"/>
    <property type="evidence" value="ECO:0007669"/>
    <property type="project" value="InterPro"/>
</dbReference>
<comment type="caution">
    <text evidence="4">The sequence shown here is derived from an EMBL/GenBank/DDBJ whole genome shotgun (WGS) entry which is preliminary data.</text>
</comment>
<keyword evidence="3" id="KW-0472">Membrane</keyword>
<dbReference type="Gene3D" id="2.80.10.50">
    <property type="match status" value="1"/>
</dbReference>
<name>A0AAV2ZMD8_PYXAD</name>
<dbReference type="Proteomes" id="UP001181693">
    <property type="component" value="Unassembled WGS sequence"/>
</dbReference>